<dbReference type="InterPro" id="IPR011051">
    <property type="entry name" value="RmlC_Cupin_sf"/>
</dbReference>
<name>A0A0G4MT35_VERLO</name>
<keyword evidence="8" id="KW-1185">Reference proteome</keyword>
<evidence type="ECO:0000259" key="6">
    <source>
        <dbReference type="Pfam" id="PF05726"/>
    </source>
</evidence>
<dbReference type="PANTHER" id="PTHR13903:SF8">
    <property type="entry name" value="PIRIN"/>
    <property type="match status" value="1"/>
</dbReference>
<dbReference type="InterPro" id="IPR014710">
    <property type="entry name" value="RmlC-like_jellyroll"/>
</dbReference>
<dbReference type="CDD" id="cd02247">
    <property type="entry name" value="cupin_pirin_C"/>
    <property type="match status" value="1"/>
</dbReference>
<evidence type="ECO:0000256" key="2">
    <source>
        <dbReference type="ARBA" id="ARBA00009447"/>
    </source>
</evidence>
<dbReference type="Gene3D" id="2.60.120.10">
    <property type="entry name" value="Jelly Rolls"/>
    <property type="match status" value="2"/>
</dbReference>
<dbReference type="FunFam" id="1.10.357.50:FF:000006">
    <property type="entry name" value="Exocyst complex component sec6"/>
    <property type="match status" value="1"/>
</dbReference>
<dbReference type="InterPro" id="IPR012093">
    <property type="entry name" value="Pirin"/>
</dbReference>
<reference evidence="7 8" key="1">
    <citation type="submission" date="2015-05" db="EMBL/GenBank/DDBJ databases">
        <authorList>
            <person name="Wang D.B."/>
            <person name="Wang M."/>
        </authorList>
    </citation>
    <scope>NUCLEOTIDE SEQUENCE [LARGE SCALE GENOMIC DNA]</scope>
    <source>
        <strain evidence="7">VL1</strain>
    </source>
</reference>
<dbReference type="STRING" id="100787.A0A0G4MT35"/>
<dbReference type="InterPro" id="IPR010326">
    <property type="entry name" value="EXOC3/Sec6"/>
</dbReference>
<dbReference type="Gene3D" id="1.10.357.70">
    <property type="entry name" value="Exocyst complex component Sec6, C-terminal domain"/>
    <property type="match status" value="1"/>
</dbReference>
<dbReference type="InterPro" id="IPR042532">
    <property type="entry name" value="EXOC3/Sec6_C"/>
</dbReference>
<feature type="domain" description="Pirin N-terminal" evidence="5">
    <location>
        <begin position="22"/>
        <end position="120"/>
    </location>
</feature>
<evidence type="ECO:0000256" key="4">
    <source>
        <dbReference type="SAM" id="MobiDB-lite"/>
    </source>
</evidence>
<evidence type="ECO:0000256" key="1">
    <source>
        <dbReference type="ARBA" id="ARBA00008416"/>
    </source>
</evidence>
<dbReference type="Pfam" id="PF02678">
    <property type="entry name" value="Pirin"/>
    <property type="match status" value="1"/>
</dbReference>
<dbReference type="PANTHER" id="PTHR13903">
    <property type="entry name" value="PIRIN-RELATED"/>
    <property type="match status" value="1"/>
</dbReference>
<dbReference type="Pfam" id="PF05726">
    <property type="entry name" value="Pirin_C"/>
    <property type="match status" value="1"/>
</dbReference>
<dbReference type="Proteomes" id="UP000044602">
    <property type="component" value="Unassembled WGS sequence"/>
</dbReference>
<dbReference type="EMBL" id="CVQH01024749">
    <property type="protein sequence ID" value="CRK37421.1"/>
    <property type="molecule type" value="Genomic_DNA"/>
</dbReference>
<dbReference type="GO" id="GO:0000145">
    <property type="term" value="C:exocyst"/>
    <property type="evidence" value="ECO:0007669"/>
    <property type="project" value="InterPro"/>
</dbReference>
<evidence type="ECO:0000259" key="5">
    <source>
        <dbReference type="Pfam" id="PF02678"/>
    </source>
</evidence>
<evidence type="ECO:0000313" key="7">
    <source>
        <dbReference type="EMBL" id="CRK37421.1"/>
    </source>
</evidence>
<comment type="similarity">
    <text evidence="2">Belongs to the SEC6 family.</text>
</comment>
<organism evidence="7 8">
    <name type="scientific">Verticillium longisporum</name>
    <name type="common">Verticillium dahliae var. longisporum</name>
    <dbReference type="NCBI Taxonomy" id="100787"/>
    <lineage>
        <taxon>Eukaryota</taxon>
        <taxon>Fungi</taxon>
        <taxon>Dikarya</taxon>
        <taxon>Ascomycota</taxon>
        <taxon>Pezizomycotina</taxon>
        <taxon>Sordariomycetes</taxon>
        <taxon>Hypocreomycetidae</taxon>
        <taxon>Glomerellales</taxon>
        <taxon>Plectosphaerellaceae</taxon>
        <taxon>Verticillium</taxon>
    </lineage>
</organism>
<sequence>MSVPRAIRKIFLAVEQAEGAGARVRRSIGTPQLRNLSPFLMLDHFSIKPGAGFPDHPHRGQETITYLLQGGVDHEDFAGNAGTIEAGDLQFMTAGKGIMHAEMPKQNPDGSANVGLQLWVDLPQKLKACEPRYRDLKAKEIPSVDVDGGKAHIKVISGQSHGVDSVRDLAYTPVWILDLQVKPGGKVAQPLPANWNAFAYVLEGQALFGAGDQQRPVEQYHNVVLEQEGDVVNIEVDAGADKDARVVLIAGTPLDQPVVQYGPFVLSSKEEVYQALQDYQTHSNGARSYRHQCTDTPPKEQNTHSLHHGAVILRLPISEPFPTMDAPVPKLSELLRHPDDLDKIIGLKQEFGRKKSAVDGQLRSGLREQLETTQSGMTGLADGQKAVQQIKEEMMKIDRLCSESQNMIKDFTSINIVSQAHRNFGAVRAMRKNLETFNERLAMVEGMLQQDEADKESMPNLLPIHYELTQLRNIRDDAMEQIQRAEDPSLESTLEDYFQRLDLMIDWFDDHIGLLALNLISLVVNDNNGLVVRFAVVIEAEEKSDQRVLALQEALKDHKEMATRFQSITDGAKKVRGYKDKFLQAIKINAEGQFGEARGEFLDDPSQLSQALQWYFNDLNAVKIGMTPLMPKKWRILKTYGQIYHELMHDFLVGMIDDPESSSGNTLEIINYPEKYYKRMSKLGFRQDELTPHVIDNREGELVREFRQLIIKFLDEWLDRIFAQEKKDFAERVVEGSNLDQDEYGYFRTKNLVDMWRMLREQVDAAANSKRTDVIEGVIDAMFLRLRVRQQTWQKLLEDEALKYESGKDPELEGFQALQDWLVGTANDQIACIDDSEEENKMAYLSNFRQKFETVVSPAYMERANGEILALRDGYVDFSTWCITKFVQLIFVIDFKLVMPDFFTPKWYGSSAMKQMVVTFEEYVGDYRQVLHHSLVDIFTEVFADELLIRYLTSVRNKGAKFKRTEPFQDKLFDDISTAFNFFDSLPNQDAANAVKQTWRVTEPFLQLLTVAKDAVPDAFESFKREYWDLQITWVESVVRARDDFDRSMLNAVKARAAQVDVERTGETIMSRVK</sequence>
<dbReference type="GO" id="GO:0006887">
    <property type="term" value="P:exocytosis"/>
    <property type="evidence" value="ECO:0007669"/>
    <property type="project" value="InterPro"/>
</dbReference>
<protein>
    <submittedName>
        <fullName evidence="7">Uncharacterized protein</fullName>
    </submittedName>
</protein>
<gene>
    <name evidence="7" type="ORF">BN1708_001444</name>
</gene>
<feature type="region of interest" description="Disordered" evidence="4">
    <location>
        <begin position="284"/>
        <end position="303"/>
    </location>
</feature>
<evidence type="ECO:0000313" key="8">
    <source>
        <dbReference type="Proteomes" id="UP000044602"/>
    </source>
</evidence>
<dbReference type="Pfam" id="PF06046">
    <property type="entry name" value="Sec6"/>
    <property type="match status" value="1"/>
</dbReference>
<dbReference type="SUPFAM" id="SSF51182">
    <property type="entry name" value="RmlC-like cupins"/>
    <property type="match status" value="1"/>
</dbReference>
<dbReference type="InterPro" id="IPR003829">
    <property type="entry name" value="Pirin_N_dom"/>
</dbReference>
<evidence type="ECO:0000256" key="3">
    <source>
        <dbReference type="RuleBase" id="RU003457"/>
    </source>
</evidence>
<dbReference type="FunFam" id="1.10.357.70:FF:000005">
    <property type="entry name" value="Exocyst complex component Sec6"/>
    <property type="match status" value="1"/>
</dbReference>
<accession>A0A0G4MT35</accession>
<dbReference type="InterPro" id="IPR008778">
    <property type="entry name" value="Pirin_C_dom"/>
</dbReference>
<feature type="domain" description="Pirin C-terminal" evidence="6">
    <location>
        <begin position="177"/>
        <end position="284"/>
    </location>
</feature>
<dbReference type="Gene3D" id="1.10.357.50">
    <property type="match status" value="1"/>
</dbReference>
<dbReference type="AlphaFoldDB" id="A0A0G4MT35"/>
<dbReference type="CDD" id="cd02909">
    <property type="entry name" value="cupin_pirin_N"/>
    <property type="match status" value="1"/>
</dbReference>
<proteinExistence type="inferred from homology"/>
<comment type="similarity">
    <text evidence="1 3">Belongs to the pirin family.</text>
</comment>